<keyword evidence="1" id="KW-0863">Zinc-finger</keyword>
<dbReference type="EMBL" id="LUEZ02000010">
    <property type="protein sequence ID" value="RDB29529.1"/>
    <property type="molecule type" value="Genomic_DNA"/>
</dbReference>
<dbReference type="OrthoDB" id="3222551at2759"/>
<comment type="caution">
    <text evidence="3">The sequence shown here is derived from an EMBL/GenBank/DDBJ whole genome shotgun (WGS) entry which is preliminary data.</text>
</comment>
<evidence type="ECO:0000313" key="3">
    <source>
        <dbReference type="EMBL" id="RDB29529.1"/>
    </source>
</evidence>
<protein>
    <recommendedName>
        <fullName evidence="2">C2H2-type domain-containing protein</fullName>
    </recommendedName>
</protein>
<dbReference type="AlphaFoldDB" id="A0A369K4G2"/>
<evidence type="ECO:0000259" key="2">
    <source>
        <dbReference type="PROSITE" id="PS50157"/>
    </source>
</evidence>
<evidence type="ECO:0000313" key="4">
    <source>
        <dbReference type="Proteomes" id="UP000076154"/>
    </source>
</evidence>
<gene>
    <name evidence="3" type="ORF">Hypma_015721</name>
</gene>
<organism evidence="3 4">
    <name type="scientific">Hypsizygus marmoreus</name>
    <name type="common">White beech mushroom</name>
    <name type="synonym">Agaricus marmoreus</name>
    <dbReference type="NCBI Taxonomy" id="39966"/>
    <lineage>
        <taxon>Eukaryota</taxon>
        <taxon>Fungi</taxon>
        <taxon>Dikarya</taxon>
        <taxon>Basidiomycota</taxon>
        <taxon>Agaricomycotina</taxon>
        <taxon>Agaricomycetes</taxon>
        <taxon>Agaricomycetidae</taxon>
        <taxon>Agaricales</taxon>
        <taxon>Tricholomatineae</taxon>
        <taxon>Lyophyllaceae</taxon>
        <taxon>Hypsizygus</taxon>
    </lineage>
</organism>
<dbReference type="PROSITE" id="PS50157">
    <property type="entry name" value="ZINC_FINGER_C2H2_2"/>
    <property type="match status" value="1"/>
</dbReference>
<sequence length="82" mass="9290">MPPSLPSILPSQPALQDITTTPEQLQAALNLGKVTSPEQTPIFICDLDRCLRLFPTRDRVMLHRKRDHNGSTDDSHIITWNE</sequence>
<proteinExistence type="predicted"/>
<feature type="domain" description="C2H2-type" evidence="2">
    <location>
        <begin position="43"/>
        <end position="73"/>
    </location>
</feature>
<keyword evidence="1" id="KW-0479">Metal-binding</keyword>
<dbReference type="GO" id="GO:0008270">
    <property type="term" value="F:zinc ion binding"/>
    <property type="evidence" value="ECO:0007669"/>
    <property type="project" value="UniProtKB-KW"/>
</dbReference>
<dbReference type="PROSITE" id="PS00028">
    <property type="entry name" value="ZINC_FINGER_C2H2_1"/>
    <property type="match status" value="1"/>
</dbReference>
<dbReference type="Proteomes" id="UP000076154">
    <property type="component" value="Unassembled WGS sequence"/>
</dbReference>
<dbReference type="InParanoid" id="A0A369K4G2"/>
<evidence type="ECO:0000256" key="1">
    <source>
        <dbReference type="PROSITE-ProRule" id="PRU00042"/>
    </source>
</evidence>
<name>A0A369K4G2_HYPMA</name>
<reference evidence="3" key="1">
    <citation type="submission" date="2018-04" db="EMBL/GenBank/DDBJ databases">
        <title>Whole genome sequencing of Hypsizygus marmoreus.</title>
        <authorList>
            <person name="Choi I.-G."/>
            <person name="Min B."/>
            <person name="Kim J.-G."/>
            <person name="Kim S."/>
            <person name="Oh Y.-L."/>
            <person name="Kong W.-S."/>
            <person name="Park H."/>
            <person name="Jeong J."/>
            <person name="Song E.-S."/>
        </authorList>
    </citation>
    <scope>NUCLEOTIDE SEQUENCE [LARGE SCALE GENOMIC DNA]</scope>
    <source>
        <strain evidence="3">51987-8</strain>
    </source>
</reference>
<keyword evidence="4" id="KW-1185">Reference proteome</keyword>
<keyword evidence="1" id="KW-0862">Zinc</keyword>
<accession>A0A369K4G2</accession>
<dbReference type="InterPro" id="IPR013087">
    <property type="entry name" value="Znf_C2H2_type"/>
</dbReference>